<dbReference type="Proteomes" id="UP000182761">
    <property type="component" value="Unassembled WGS sequence"/>
</dbReference>
<sequence>MVNSIKLENYWDKGVSYDEYKDIIEIQAKEGILSENADIKKLAEYTRLNLSRINRNDKSIVLEESIISSLKKISHRIHILVISEGWCGDAAQIVPVINKISEVSEKLEMRIFFRDQDELLINHYLTNGGKAIPIVIFIDAETSKEITHWGPRPKPCAPFLKKYKTDPENYTHDDFAKDIQGFYNKDKGRTISQELVEMILR</sequence>
<dbReference type="SUPFAM" id="SSF52833">
    <property type="entry name" value="Thioredoxin-like"/>
    <property type="match status" value="1"/>
</dbReference>
<dbReference type="EMBL" id="FCOR01000010">
    <property type="protein sequence ID" value="CVK16765.1"/>
    <property type="molecule type" value="Genomic_DNA"/>
</dbReference>
<dbReference type="AlphaFoldDB" id="A0A0X3ARS7"/>
<evidence type="ECO:0000313" key="1">
    <source>
        <dbReference type="EMBL" id="CVK16765.1"/>
    </source>
</evidence>
<dbReference type="Pfam" id="PF14595">
    <property type="entry name" value="Thioredoxin_9"/>
    <property type="match status" value="1"/>
</dbReference>
<dbReference type="OrthoDB" id="6120799at2"/>
<reference evidence="1 2" key="1">
    <citation type="submission" date="2016-01" db="EMBL/GenBank/DDBJ databases">
        <authorList>
            <person name="McClelland M."/>
            <person name="Jain A."/>
            <person name="Saraogi P."/>
            <person name="Mendelson R."/>
            <person name="Westerman R."/>
            <person name="SanMiguel P."/>
            <person name="Csonka L."/>
        </authorList>
    </citation>
    <scope>NUCLEOTIDE SEQUENCE [LARGE SCALE GENOMIC DNA]</scope>
    <source>
        <strain evidence="1 2">R-53146</strain>
    </source>
</reference>
<accession>A0A0X3ARS7</accession>
<dbReference type="InterPro" id="IPR036249">
    <property type="entry name" value="Thioredoxin-like_sf"/>
</dbReference>
<dbReference type="STRING" id="1586267.GCA_001418685_01630"/>
<protein>
    <submittedName>
        <fullName evidence="1">Thioredoxin</fullName>
    </submittedName>
</protein>
<organism evidence="1 2">
    <name type="scientific">Apibacter mensalis</name>
    <dbReference type="NCBI Taxonomy" id="1586267"/>
    <lineage>
        <taxon>Bacteria</taxon>
        <taxon>Pseudomonadati</taxon>
        <taxon>Bacteroidota</taxon>
        <taxon>Flavobacteriia</taxon>
        <taxon>Flavobacteriales</taxon>
        <taxon>Weeksellaceae</taxon>
        <taxon>Apibacter</taxon>
    </lineage>
</organism>
<gene>
    <name evidence="1" type="ORF">Ga0061079_11049</name>
</gene>
<dbReference type="RefSeq" id="WP_055425954.1">
    <property type="nucleotide sequence ID" value="NZ_FCOR01000010.1"/>
</dbReference>
<name>A0A0X3ARS7_9FLAO</name>
<evidence type="ECO:0000313" key="2">
    <source>
        <dbReference type="Proteomes" id="UP000182761"/>
    </source>
</evidence>
<dbReference type="Gene3D" id="3.40.30.10">
    <property type="entry name" value="Glutaredoxin"/>
    <property type="match status" value="1"/>
</dbReference>
<keyword evidence="2" id="KW-1185">Reference proteome</keyword>
<proteinExistence type="predicted"/>